<dbReference type="EMBL" id="MN740006">
    <property type="protein sequence ID" value="QHT83216.1"/>
    <property type="molecule type" value="Genomic_DNA"/>
</dbReference>
<reference evidence="3" key="1">
    <citation type="journal article" date="2020" name="Nature">
        <title>Giant virus diversity and host interactions through global metagenomics.</title>
        <authorList>
            <person name="Schulz F."/>
            <person name="Roux S."/>
            <person name="Paez-Espino D."/>
            <person name="Jungbluth S."/>
            <person name="Walsh D.A."/>
            <person name="Denef V.J."/>
            <person name="McMahon K.D."/>
            <person name="Konstantinidis K.T."/>
            <person name="Eloe-Fadrosh E.A."/>
            <person name="Kyrpides N.C."/>
            <person name="Woyke T."/>
        </authorList>
    </citation>
    <scope>NUCLEOTIDE SEQUENCE</scope>
    <source>
        <strain evidence="3">GVMAG-M-3300023184-167</strain>
    </source>
</reference>
<accession>A0A6C0HSU6</accession>
<keyword evidence="2" id="KW-0812">Transmembrane</keyword>
<feature type="transmembrane region" description="Helical" evidence="2">
    <location>
        <begin position="6"/>
        <end position="28"/>
    </location>
</feature>
<organism evidence="3">
    <name type="scientific">viral metagenome</name>
    <dbReference type="NCBI Taxonomy" id="1070528"/>
    <lineage>
        <taxon>unclassified sequences</taxon>
        <taxon>metagenomes</taxon>
        <taxon>organismal metagenomes</taxon>
    </lineage>
</organism>
<feature type="compositionally biased region" description="Acidic residues" evidence="1">
    <location>
        <begin position="74"/>
        <end position="95"/>
    </location>
</feature>
<keyword evidence="2" id="KW-0472">Membrane</keyword>
<proteinExistence type="predicted"/>
<keyword evidence="2" id="KW-1133">Transmembrane helix</keyword>
<evidence type="ECO:0000256" key="1">
    <source>
        <dbReference type="SAM" id="MobiDB-lite"/>
    </source>
</evidence>
<name>A0A6C0HSU6_9ZZZZ</name>
<dbReference type="AlphaFoldDB" id="A0A6C0HSU6"/>
<evidence type="ECO:0008006" key="4">
    <source>
        <dbReference type="Google" id="ProtNLM"/>
    </source>
</evidence>
<evidence type="ECO:0000256" key="2">
    <source>
        <dbReference type="SAM" id="Phobius"/>
    </source>
</evidence>
<feature type="region of interest" description="Disordered" evidence="1">
    <location>
        <begin position="72"/>
        <end position="97"/>
    </location>
</feature>
<sequence length="205" mass="23047">MSFFDSGLVNFIKLLLIVGLISMLYILIMQKIKEQNHKISSLLSLVTTMANEITALKEPEKKIEPQICELKDEISDDSDSDDSDDSDSDDSDSDESINLGEIDLVKGDKITMTESDFKEFELSELNESDLIESDLIKSDLIESVLPESEFLVSEVKDIVSPDDMELKTIKKMNIQQLIQAVVSKKLKTPSEANKLKKKDLLSLLE</sequence>
<protein>
    <recommendedName>
        <fullName evidence="4">Rho termination factor N-terminal domain-containing protein</fullName>
    </recommendedName>
</protein>
<evidence type="ECO:0000313" key="3">
    <source>
        <dbReference type="EMBL" id="QHT83216.1"/>
    </source>
</evidence>